<dbReference type="PANTHER" id="PTHR47354:SF1">
    <property type="entry name" value="CARNITINE MONOOXYGENASE REDUCTASE SUBUNIT"/>
    <property type="match status" value="1"/>
</dbReference>
<evidence type="ECO:0000259" key="8">
    <source>
        <dbReference type="PROSITE" id="PS51384"/>
    </source>
</evidence>
<dbReference type="InterPro" id="IPR050415">
    <property type="entry name" value="MRET"/>
</dbReference>
<keyword evidence="3" id="KW-0479">Metal-binding</keyword>
<reference evidence="9" key="1">
    <citation type="submission" date="2021-12" db="EMBL/GenBank/DDBJ databases">
        <title>Discovery of the Pendulisporaceae a myxobacterial family with distinct sporulation behavior and unique specialized metabolism.</title>
        <authorList>
            <person name="Garcia R."/>
            <person name="Popoff A."/>
            <person name="Bader C.D."/>
            <person name="Loehr J."/>
            <person name="Walesch S."/>
            <person name="Walt C."/>
            <person name="Boldt J."/>
            <person name="Bunk B."/>
            <person name="Haeckl F.J.F.P.J."/>
            <person name="Gunesch A.P."/>
            <person name="Birkelbach J."/>
            <person name="Nuebel U."/>
            <person name="Pietschmann T."/>
            <person name="Bach T."/>
            <person name="Mueller R."/>
        </authorList>
    </citation>
    <scope>NUCLEOTIDE SEQUENCE</scope>
    <source>
        <strain evidence="9">MSr11367</strain>
    </source>
</reference>
<evidence type="ECO:0000256" key="1">
    <source>
        <dbReference type="ARBA" id="ARBA00022630"/>
    </source>
</evidence>
<keyword evidence="5" id="KW-0408">Iron</keyword>
<keyword evidence="10" id="KW-1185">Reference proteome</keyword>
<dbReference type="PROSITE" id="PS51085">
    <property type="entry name" value="2FE2S_FER_2"/>
    <property type="match status" value="1"/>
</dbReference>
<dbReference type="InterPro" id="IPR017938">
    <property type="entry name" value="Riboflavin_synthase-like_b-brl"/>
</dbReference>
<dbReference type="CDD" id="cd00207">
    <property type="entry name" value="fer2"/>
    <property type="match status" value="1"/>
</dbReference>
<dbReference type="Gene3D" id="2.40.30.10">
    <property type="entry name" value="Translation factors"/>
    <property type="match status" value="1"/>
</dbReference>
<dbReference type="InterPro" id="IPR039261">
    <property type="entry name" value="FNR_nucleotide-bd"/>
</dbReference>
<dbReference type="PRINTS" id="PR00409">
    <property type="entry name" value="PHDIOXRDTASE"/>
</dbReference>
<dbReference type="PANTHER" id="PTHR47354">
    <property type="entry name" value="NADH OXIDOREDUCTASE HCR"/>
    <property type="match status" value="1"/>
</dbReference>
<feature type="domain" description="FAD-binding FR-type" evidence="8">
    <location>
        <begin position="1"/>
        <end position="101"/>
    </location>
</feature>
<evidence type="ECO:0000256" key="4">
    <source>
        <dbReference type="ARBA" id="ARBA00023002"/>
    </source>
</evidence>
<dbReference type="RefSeq" id="WP_394839075.1">
    <property type="nucleotide sequence ID" value="NZ_CP089929.1"/>
</dbReference>
<feature type="domain" description="2Fe-2S ferredoxin-type" evidence="7">
    <location>
        <begin position="223"/>
        <end position="306"/>
    </location>
</feature>
<dbReference type="PROSITE" id="PS51384">
    <property type="entry name" value="FAD_FR"/>
    <property type="match status" value="1"/>
</dbReference>
<dbReference type="Proteomes" id="UP001374803">
    <property type="component" value="Chromosome"/>
</dbReference>
<dbReference type="InterPro" id="IPR012675">
    <property type="entry name" value="Beta-grasp_dom_sf"/>
</dbReference>
<evidence type="ECO:0000259" key="7">
    <source>
        <dbReference type="PROSITE" id="PS51085"/>
    </source>
</evidence>
<keyword evidence="2" id="KW-0001">2Fe-2S</keyword>
<accession>A0ABZ2LKN8</accession>
<keyword evidence="4" id="KW-0560">Oxidoreductase</keyword>
<proteinExistence type="predicted"/>
<organism evidence="9 10">
    <name type="scientific">Pendulispora rubella</name>
    <dbReference type="NCBI Taxonomy" id="2741070"/>
    <lineage>
        <taxon>Bacteria</taxon>
        <taxon>Pseudomonadati</taxon>
        <taxon>Myxococcota</taxon>
        <taxon>Myxococcia</taxon>
        <taxon>Myxococcales</taxon>
        <taxon>Sorangiineae</taxon>
        <taxon>Pendulisporaceae</taxon>
        <taxon>Pendulispora</taxon>
    </lineage>
</organism>
<evidence type="ECO:0000313" key="9">
    <source>
        <dbReference type="EMBL" id="WXB09402.1"/>
    </source>
</evidence>
<name>A0ABZ2LKN8_9BACT</name>
<dbReference type="Gene3D" id="3.10.20.30">
    <property type="match status" value="1"/>
</dbReference>
<sequence length="306" mass="33853">MPKLVVRAMTRCALGIKRFELVHPEGAALPAFTAGAHVDVTTPIGLVRPFSLCNDPAERHRYVLAVLRESQGRGGSKAMHDKIAPGHTLSVSEPKNDFPLEEEGEHWTLVAGGIGATPLVAMAYRLHALRRCFDFHYCARSREHLPFRAELEALVAPDRLHIHANERAPLARLLAKPSKNAFVYCCGPPSLMGAVRSATADWSADRVRFEAFKVDVPEDATAFEVELARSGQIVPVRETESILVALWRAGITRPLSCEVGICGTCRTPYLEGEPEHKDTLLTPEERQRELLVCISRCRGRKLVLDI</sequence>
<dbReference type="Pfam" id="PF00111">
    <property type="entry name" value="Fer2"/>
    <property type="match status" value="1"/>
</dbReference>
<evidence type="ECO:0000256" key="6">
    <source>
        <dbReference type="ARBA" id="ARBA00023014"/>
    </source>
</evidence>
<evidence type="ECO:0000256" key="3">
    <source>
        <dbReference type="ARBA" id="ARBA00022723"/>
    </source>
</evidence>
<dbReference type="SUPFAM" id="SSF63380">
    <property type="entry name" value="Riboflavin synthase domain-like"/>
    <property type="match status" value="1"/>
</dbReference>
<evidence type="ECO:0000256" key="5">
    <source>
        <dbReference type="ARBA" id="ARBA00023004"/>
    </source>
</evidence>
<dbReference type="InterPro" id="IPR036010">
    <property type="entry name" value="2Fe-2S_ferredoxin-like_sf"/>
</dbReference>
<evidence type="ECO:0000313" key="10">
    <source>
        <dbReference type="Proteomes" id="UP001374803"/>
    </source>
</evidence>
<dbReference type="InterPro" id="IPR001041">
    <property type="entry name" value="2Fe-2S_ferredoxin-type"/>
</dbReference>
<dbReference type="SUPFAM" id="SSF54292">
    <property type="entry name" value="2Fe-2S ferredoxin-like"/>
    <property type="match status" value="1"/>
</dbReference>
<dbReference type="SUPFAM" id="SSF52343">
    <property type="entry name" value="Ferredoxin reductase-like, C-terminal NADP-linked domain"/>
    <property type="match status" value="1"/>
</dbReference>
<dbReference type="CDD" id="cd06185">
    <property type="entry name" value="PDR_like"/>
    <property type="match status" value="1"/>
</dbReference>
<protein>
    <submittedName>
        <fullName evidence="9">PDR/VanB family oxidoreductase</fullName>
    </submittedName>
</protein>
<keyword evidence="1" id="KW-0285">Flavoprotein</keyword>
<keyword evidence="6" id="KW-0411">Iron-sulfur</keyword>
<dbReference type="EMBL" id="CP089983">
    <property type="protein sequence ID" value="WXB09402.1"/>
    <property type="molecule type" value="Genomic_DNA"/>
</dbReference>
<dbReference type="InterPro" id="IPR017927">
    <property type="entry name" value="FAD-bd_FR_type"/>
</dbReference>
<dbReference type="Gene3D" id="3.40.50.80">
    <property type="entry name" value="Nucleotide-binding domain of ferredoxin-NADP reductase (FNR) module"/>
    <property type="match status" value="1"/>
</dbReference>
<evidence type="ECO:0000256" key="2">
    <source>
        <dbReference type="ARBA" id="ARBA00022714"/>
    </source>
</evidence>
<gene>
    <name evidence="9" type="ORF">LVJ94_19490</name>
</gene>
<dbReference type="InterPro" id="IPR006058">
    <property type="entry name" value="2Fe2S_fd_BS"/>
</dbReference>
<dbReference type="PROSITE" id="PS00197">
    <property type="entry name" value="2FE2S_FER_1"/>
    <property type="match status" value="1"/>
</dbReference>